<evidence type="ECO:0000313" key="3">
    <source>
        <dbReference type="Proteomes" id="UP001319104"/>
    </source>
</evidence>
<accession>A0AAP2G4J7</accession>
<proteinExistence type="predicted"/>
<gene>
    <name evidence="2" type="ORF">KI659_08940</name>
</gene>
<dbReference type="NCBIfam" id="TIGR03803">
    <property type="entry name" value="Gloeo_Verruco"/>
    <property type="match status" value="6"/>
</dbReference>
<feature type="domain" description="PKD" evidence="1">
    <location>
        <begin position="1047"/>
        <end position="1115"/>
    </location>
</feature>
<dbReference type="PROSITE" id="PS50093">
    <property type="entry name" value="PKD"/>
    <property type="match status" value="1"/>
</dbReference>
<dbReference type="Pfam" id="PF18962">
    <property type="entry name" value="Por_Secre_tail"/>
    <property type="match status" value="1"/>
</dbReference>
<dbReference type="SMART" id="SM00089">
    <property type="entry name" value="PKD"/>
    <property type="match status" value="1"/>
</dbReference>
<keyword evidence="3" id="KW-1185">Reference proteome</keyword>
<dbReference type="InterPro" id="IPR013783">
    <property type="entry name" value="Ig-like_fold"/>
</dbReference>
<dbReference type="NCBIfam" id="TIGR04183">
    <property type="entry name" value="Por_Secre_tail"/>
    <property type="match status" value="1"/>
</dbReference>
<evidence type="ECO:0000259" key="1">
    <source>
        <dbReference type="PROSITE" id="PS50093"/>
    </source>
</evidence>
<dbReference type="EMBL" id="JAHCMY010000004">
    <property type="protein sequence ID" value="MBS9524136.1"/>
    <property type="molecule type" value="Genomic_DNA"/>
</dbReference>
<dbReference type="InterPro" id="IPR022519">
    <property type="entry name" value="Gloeo/Verruco_rpt"/>
</dbReference>
<dbReference type="SUPFAM" id="SSF49299">
    <property type="entry name" value="PKD domain"/>
    <property type="match status" value="1"/>
</dbReference>
<sequence length="1371" mass="150579">MKPILLKNPKSYVLAWICYLLLAPFIIQSVVAQDKFYGSSQSGYDFPGGFIYAVNSDGSDFQVIKDFAPTPGAFSNGLLLLDDGDFMASSNTQRALYRFSGDGSNFETIPINARPLGLFLAADGFIYGSAEVQISDDDVEARIFRISQDGSGLEFFENPAGILPREVLHVSDGYFYTSQQYGILKIRIAGNEATMLGEAEFRTDFFSPSVALVFEEDWIYGFAADNNGRSRFYRMGTDGTDFQYLRQFEEFGNFEFRPVGKLLLSDNNYLYGFARRSGTSSAAFRIGLDGSGFEILHEFPSELHLGSLSERDDMLFGITERRVFSLEKNGDNFTQLFTFDPPLEDPNFSSPLNQNIAFDNDDNLLALTYNQIYIASPNSADLDSLPLPLNVEGLSPINLVQVGNTFYGINRFGGEFGHGTIFKIENGQFEITRQLDQEFAFSHLEAGQGGNLYAMGNRLVRIFAEGTDLEIIREFTGSRFIPKKLFYKDGYLYGEDGDEVFSMDTEDNSFSSIFDIQDLGPNFNLLLLTKGGTFYAISQKSPTLRELVTFSDTGSDFQVLLEYDTEEINDILALIETEDGGIFGIYQDDESTSGKLFQLENGDSDFGVLYNFPWVGESLIEGSDNSLYGTAGGFSSYLYQIEKDGTGFSEIFAIENSGLLGMLVKQSMAAPPMDKFPLWGLSSRGDQEIGAIFSLQNDGSDFTSLRDFVPSDGEIPVGKPIFGSDGYFYGMTRDGGSNGLGTLYKIKPDGTSFSVIHNFAEPDGTHPLGSLEWGGDNYLYGAAYSGGNAGGGTVFRIRPNGSGFEVLKHFDQEQTDQGFRPSEILLADDGEIYGHASGGNQFNGLLYSLERDGSDFTILRHFDDPDGRYPTEDLIQGSDGYIYGLTEEGGSRRGTLYKVSLDGSEFMVLRSFNRSEEGFYPIGQLLEYGQGVLYGVLEHGVEEDGDGSIYKINADGSGFEVLHRFVFPISSPSSGLVAGPDGLLYGMTINAIYRISPSGSNFEVIKEVPSEYSGIRGLALAVSGDCIPAEIGTVEIIPSNPVGSTTTITASASYSGSIQGAKWNWGDGNTIEATLTDSTIVGTHSYSTAGSYQVTLEVSDACGVQVSPSIEVEVTDEASQGTGSVKGEGMFLSPRGAYVSRPQVKGMAHYTFSAKATEGKVKGNFQFKIADLHLRSTRFSSLVIEDNKAWLQGEGRIKGRGKYGFLLAMVDEEDKSNEKSYRKWKSRGKDKLRVKIWNLQKDGRVVYDNQLGDAEGAVATATIERGTIIILEEETLPDSIAAKDFLLEQLKKIKAYPNPASDRITIDLGDIDPELIQSMLTDAYGNLEIRNVHRKAGGNKIEVDVSSLRFGTYYIRIYTDKGSHSIKIMKK</sequence>
<name>A0AAP2G4J7_9BACT</name>
<comment type="caution">
    <text evidence="2">The sequence shown here is derived from an EMBL/GenBank/DDBJ whole genome shotgun (WGS) entry which is preliminary data.</text>
</comment>
<dbReference type="Proteomes" id="UP001319104">
    <property type="component" value="Unassembled WGS sequence"/>
</dbReference>
<protein>
    <submittedName>
        <fullName evidence="2">T9SS type A sorting domain-containing protein</fullName>
    </submittedName>
</protein>
<dbReference type="InterPro" id="IPR000601">
    <property type="entry name" value="PKD_dom"/>
</dbReference>
<dbReference type="InterPro" id="IPR035986">
    <property type="entry name" value="PKD_dom_sf"/>
</dbReference>
<reference evidence="2 3" key="1">
    <citation type="submission" date="2021-05" db="EMBL/GenBank/DDBJ databases">
        <authorList>
            <person name="Zhang Z.D."/>
            <person name="Osman G."/>
        </authorList>
    </citation>
    <scope>NUCLEOTIDE SEQUENCE [LARGE SCALE GENOMIC DNA]</scope>
    <source>
        <strain evidence="2 3">KCTC 32217</strain>
    </source>
</reference>
<dbReference type="InterPro" id="IPR026444">
    <property type="entry name" value="Secre_tail"/>
</dbReference>
<dbReference type="CDD" id="cd00146">
    <property type="entry name" value="PKD"/>
    <property type="match status" value="1"/>
</dbReference>
<evidence type="ECO:0000313" key="2">
    <source>
        <dbReference type="EMBL" id="MBS9524136.1"/>
    </source>
</evidence>
<dbReference type="SUPFAM" id="SSF63829">
    <property type="entry name" value="Calcium-dependent phosphotriesterase"/>
    <property type="match status" value="2"/>
</dbReference>
<dbReference type="RefSeq" id="WP_213945004.1">
    <property type="nucleotide sequence ID" value="NZ_JAHCMY010000004.1"/>
</dbReference>
<dbReference type="Pfam" id="PF18911">
    <property type="entry name" value="PKD_4"/>
    <property type="match status" value="1"/>
</dbReference>
<organism evidence="2 3">
    <name type="scientific">Litoribacter ruber</name>
    <dbReference type="NCBI Taxonomy" id="702568"/>
    <lineage>
        <taxon>Bacteria</taxon>
        <taxon>Pseudomonadati</taxon>
        <taxon>Bacteroidota</taxon>
        <taxon>Cytophagia</taxon>
        <taxon>Cytophagales</taxon>
        <taxon>Cyclobacteriaceae</taxon>
        <taxon>Litoribacter</taxon>
    </lineage>
</organism>
<dbReference type="InterPro" id="IPR022409">
    <property type="entry name" value="PKD/Chitinase_dom"/>
</dbReference>
<dbReference type="Gene3D" id="2.60.40.10">
    <property type="entry name" value="Immunoglobulins"/>
    <property type="match status" value="1"/>
</dbReference>